<dbReference type="Pfam" id="PF19328">
    <property type="entry name" value="DAP_DH_C"/>
    <property type="match status" value="1"/>
</dbReference>
<sequence length="329" mass="36739">MGEKIALWGFGRMNKLMMKYLLEKNYVIVTVIGNRDHGKDAGEVAGLEYLGVNVIKPEEADDVLRETRPALCIISTVSGLSKIKDLLVVLARNRVNVLTINEDAFYSWSIQPEMTKEIDAMFRQNQVTFTGAGYFDLLGCYFGSLLVGISHKVDKILMKIQFNLDDFGAGDEDGVGLSVEEFKEKFYQSKEEFSYIQPPVEALAYKLGWKVLSISQRDEPTLAPIDIQSNQHGIIEQGRATGHKAIITCKVLRQDNQEAEIQAQLIGCVYHGDMEDYCEWETIGVPSLKLKIPKPDSCEVTCASTVNRIKDCINARPGYVTVVEMGPIA</sequence>
<organism evidence="2 3">
    <name type="scientific">Stylonychia lemnae</name>
    <name type="common">Ciliate</name>
    <dbReference type="NCBI Taxonomy" id="5949"/>
    <lineage>
        <taxon>Eukaryota</taxon>
        <taxon>Sar</taxon>
        <taxon>Alveolata</taxon>
        <taxon>Ciliophora</taxon>
        <taxon>Intramacronucleata</taxon>
        <taxon>Spirotrichea</taxon>
        <taxon>Stichotrichia</taxon>
        <taxon>Sporadotrichida</taxon>
        <taxon>Oxytrichidae</taxon>
        <taxon>Stylonychinae</taxon>
        <taxon>Stylonychia</taxon>
    </lineage>
</organism>
<dbReference type="InParanoid" id="A0A077ZQK8"/>
<dbReference type="CDD" id="cd24146">
    <property type="entry name" value="nat-AmDH_N_like"/>
    <property type="match status" value="1"/>
</dbReference>
<protein>
    <recommendedName>
        <fullName evidence="1">2,4-diaminopentanoate dehydrogenase C-terminal domain-containing protein</fullName>
    </recommendedName>
</protein>
<dbReference type="Proteomes" id="UP000039865">
    <property type="component" value="Unassembled WGS sequence"/>
</dbReference>
<dbReference type="InterPro" id="IPR045760">
    <property type="entry name" value="DAP_DH_C"/>
</dbReference>
<evidence type="ECO:0000313" key="3">
    <source>
        <dbReference type="Proteomes" id="UP000039865"/>
    </source>
</evidence>
<reference evidence="2 3" key="1">
    <citation type="submission" date="2014-06" db="EMBL/GenBank/DDBJ databases">
        <authorList>
            <person name="Swart Estienne"/>
        </authorList>
    </citation>
    <scope>NUCLEOTIDE SEQUENCE [LARGE SCALE GENOMIC DNA]</scope>
    <source>
        <strain evidence="2 3">130c</strain>
    </source>
</reference>
<dbReference type="OrthoDB" id="10266593at2759"/>
<dbReference type="EMBL" id="CCKQ01000636">
    <property type="protein sequence ID" value="CDW71734.1"/>
    <property type="molecule type" value="Genomic_DNA"/>
</dbReference>
<feature type="domain" description="2,4-diaminopentanoate dehydrogenase C-terminal" evidence="1">
    <location>
        <begin position="146"/>
        <end position="325"/>
    </location>
</feature>
<name>A0A077ZQK8_STYLE</name>
<evidence type="ECO:0000313" key="2">
    <source>
        <dbReference type="EMBL" id="CDW71734.1"/>
    </source>
</evidence>
<gene>
    <name evidence="2" type="primary">Contig4613.g4928</name>
    <name evidence="2" type="ORF">STYLEM_682</name>
</gene>
<evidence type="ECO:0000259" key="1">
    <source>
        <dbReference type="Pfam" id="PF19328"/>
    </source>
</evidence>
<proteinExistence type="predicted"/>
<dbReference type="AlphaFoldDB" id="A0A077ZQK8"/>
<accession>A0A077ZQK8</accession>
<keyword evidence="3" id="KW-1185">Reference proteome</keyword>